<sequence length="283" mass="32814">METSRAAIRAERNKAKDAIRTVVTLVVALAAVVIILPMLTSNPPEYYRAQDLYNAAIRLKKNGDLDTAISKLKQIPDNVPEIYRKGEKLLDEIQREKQELQAAMRGEDEKAFEKFKTYVYGHPRDTDNITVMVEDFRKKFPYSRYIENIDTTISDAQKRMELEEEATFKRMLDAVDNALLSNEYEQAMSILIRYYDSHKYSKKRDNIIKKQKDIVDSCMKYYSLQSAKANRLIGDRKYQEARSIYSDILNKIGGTPFAEFKNIFYAANMEIDRIAKLIQSKNG</sequence>
<comment type="caution">
    <text evidence="3">The sequence shown here is derived from an EMBL/GenBank/DDBJ whole genome shotgun (WGS) entry which is preliminary data.</text>
</comment>
<evidence type="ECO:0000256" key="1">
    <source>
        <dbReference type="SAM" id="Coils"/>
    </source>
</evidence>
<evidence type="ECO:0000313" key="3">
    <source>
        <dbReference type="EMBL" id="OGL45711.1"/>
    </source>
</evidence>
<keyword evidence="2" id="KW-0812">Transmembrane</keyword>
<evidence type="ECO:0000256" key="2">
    <source>
        <dbReference type="SAM" id="Phobius"/>
    </source>
</evidence>
<proteinExistence type="predicted"/>
<feature type="coiled-coil region" evidence="1">
    <location>
        <begin position="83"/>
        <end position="110"/>
    </location>
</feature>
<dbReference type="Proteomes" id="UP000178797">
    <property type="component" value="Unassembled WGS sequence"/>
</dbReference>
<keyword evidence="2" id="KW-1133">Transmembrane helix</keyword>
<organism evidence="3 4">
    <name type="scientific">Candidatus Schekmanbacteria bacterium RBG_16_38_10</name>
    <dbReference type="NCBI Taxonomy" id="1817879"/>
    <lineage>
        <taxon>Bacteria</taxon>
        <taxon>Candidatus Schekmaniibacteriota</taxon>
    </lineage>
</organism>
<keyword evidence="1" id="KW-0175">Coiled coil</keyword>
<feature type="transmembrane region" description="Helical" evidence="2">
    <location>
        <begin position="21"/>
        <end position="39"/>
    </location>
</feature>
<protein>
    <submittedName>
        <fullName evidence="3">Uncharacterized protein</fullName>
    </submittedName>
</protein>
<accession>A0A1F7RW85</accession>
<dbReference type="EMBL" id="MGDE01000119">
    <property type="protein sequence ID" value="OGL45711.1"/>
    <property type="molecule type" value="Genomic_DNA"/>
</dbReference>
<gene>
    <name evidence="3" type="ORF">A2W05_11585</name>
</gene>
<reference evidence="3 4" key="1">
    <citation type="journal article" date="2016" name="Nat. Commun.">
        <title>Thousands of microbial genomes shed light on interconnected biogeochemical processes in an aquifer system.</title>
        <authorList>
            <person name="Anantharaman K."/>
            <person name="Brown C.T."/>
            <person name="Hug L.A."/>
            <person name="Sharon I."/>
            <person name="Castelle C.J."/>
            <person name="Probst A.J."/>
            <person name="Thomas B.C."/>
            <person name="Singh A."/>
            <person name="Wilkins M.J."/>
            <person name="Karaoz U."/>
            <person name="Brodie E.L."/>
            <person name="Williams K.H."/>
            <person name="Hubbard S.S."/>
            <person name="Banfield J.F."/>
        </authorList>
    </citation>
    <scope>NUCLEOTIDE SEQUENCE [LARGE SCALE GENOMIC DNA]</scope>
</reference>
<keyword evidence="2" id="KW-0472">Membrane</keyword>
<dbReference type="AlphaFoldDB" id="A0A1F7RW85"/>
<evidence type="ECO:0000313" key="4">
    <source>
        <dbReference type="Proteomes" id="UP000178797"/>
    </source>
</evidence>
<name>A0A1F7RW85_9BACT</name>